<evidence type="ECO:0000256" key="5">
    <source>
        <dbReference type="ARBA" id="ARBA00022821"/>
    </source>
</evidence>
<proteinExistence type="inferred from homology"/>
<dbReference type="InterPro" id="IPR038005">
    <property type="entry name" value="RX-like_CC"/>
</dbReference>
<protein>
    <submittedName>
        <fullName evidence="11">Uncharacterized protein</fullName>
    </submittedName>
</protein>
<dbReference type="Pfam" id="PF23598">
    <property type="entry name" value="LRR_14"/>
    <property type="match status" value="1"/>
</dbReference>
<evidence type="ECO:0000256" key="1">
    <source>
        <dbReference type="ARBA" id="ARBA00008894"/>
    </source>
</evidence>
<sequence length="950" mass="108346">MIEATLVSASTWVMKPLLSKLTKLLGHEYVKLKGMHKQIRFLGEELSAMSATLQVLEDAEELDPQAKDWRDKLRELAYDTEDCIDAFMARVDLGHDAPAGFAGLFRKLKKLKAPRGIADEIKDLKTRAMVVGDRHKRYYSFVDPVSNYSTSAIDPRLPALYEEFNNLVGINGQIDHIIEWLVMDPLEFKVLSIAGCGGLGKTTLANQVYHTIKSKFFSERQSQFLCTAFVSVSQNPNLTKLLRDVAEEIGITDYRPNDDERQLINKLRTHLQDKRYFIIVDDVWDAQVWEAIRLALFDNRRGSRIIMTTRNLAVASCCSSDGKAYQMEALSFADSKTLFCRRVFGSEELCYPHLAEVCDSIVEKCGGLPLAIITIASLLADQLAIEEWNRVLTVIGHALAKDPGAWKMTKILCLSYFDLTHQLRSCWLYLSIFPEDHEINKQHLISRWIAEGFIYEKDEHSQCEVGERYFNDLINRSLIQAIDVQYGQARACRIHDIILDFITCKAAEENFVTSLYDAQHEHISDRRIRRICIDNRNEDVVTTWSGLVLSHIRSLTVFGHSMEPPFLGFTALRVLDLADCWGMQDHHLGNIGNLYHLKYLNLGSDLITTLPDKIGKLQYLETLDIQGTSIVELPSTITKLQRLSRLYIDPHTRFPDGTIGKMNSLEELKEFGVCSYKVGKTLQEFCELTNLRRLSVSWRFDWPDDFEGSQAEDLYSSLGTLVSSCSLHHLNIVRSRYAFPFFESLDSWCPVAPSSLRKLHISFFIIYEAPNWMKSLENLKELELDIFFMRPEDVEILGAIPCLVFLELNTYKGTDGRLVVPGNNRFRNLKYFSLVIAICGTALEFEAGSMPKVEHLKFRFCVHKMDCLNGASNLGVQHLSTLTKVEVDMTGNCNYNDNYKPWADRDEDDGSVKYVASTIKSAVETLPSRPTIRFKTIPDHDCAFQQHTGW</sequence>
<evidence type="ECO:0000259" key="9">
    <source>
        <dbReference type="Pfam" id="PF23559"/>
    </source>
</evidence>
<dbReference type="InterPro" id="IPR032675">
    <property type="entry name" value="LRR_dom_sf"/>
</dbReference>
<accession>A0ABC9BMT1</accession>
<evidence type="ECO:0000259" key="8">
    <source>
        <dbReference type="Pfam" id="PF18052"/>
    </source>
</evidence>
<dbReference type="InterPro" id="IPR036388">
    <property type="entry name" value="WH-like_DNA-bd_sf"/>
</dbReference>
<dbReference type="Gene3D" id="3.40.50.300">
    <property type="entry name" value="P-loop containing nucleotide triphosphate hydrolases"/>
    <property type="match status" value="1"/>
</dbReference>
<feature type="domain" description="Disease resistance N-terminal" evidence="8">
    <location>
        <begin position="13"/>
        <end position="95"/>
    </location>
</feature>
<evidence type="ECO:0000313" key="11">
    <source>
        <dbReference type="EMBL" id="CAL5003773.1"/>
    </source>
</evidence>
<dbReference type="InterPro" id="IPR041118">
    <property type="entry name" value="Rx_N"/>
</dbReference>
<evidence type="ECO:0000256" key="3">
    <source>
        <dbReference type="ARBA" id="ARBA00022737"/>
    </source>
</evidence>
<dbReference type="InterPro" id="IPR058922">
    <property type="entry name" value="WHD_DRP"/>
</dbReference>
<dbReference type="Gene3D" id="1.20.5.4130">
    <property type="match status" value="1"/>
</dbReference>
<dbReference type="SUPFAM" id="SSF52540">
    <property type="entry name" value="P-loop containing nucleoside triphosphate hydrolases"/>
    <property type="match status" value="1"/>
</dbReference>
<reference evidence="11" key="1">
    <citation type="submission" date="2024-10" db="EMBL/GenBank/DDBJ databases">
        <authorList>
            <person name="Ryan C."/>
        </authorList>
    </citation>
    <scope>NUCLEOTIDE SEQUENCE [LARGE SCALE GENOMIC DNA]</scope>
</reference>
<dbReference type="GO" id="GO:0000166">
    <property type="term" value="F:nucleotide binding"/>
    <property type="evidence" value="ECO:0007669"/>
    <property type="project" value="UniProtKB-KW"/>
</dbReference>
<dbReference type="Gene3D" id="1.10.8.430">
    <property type="entry name" value="Helical domain of apoptotic protease-activating factors"/>
    <property type="match status" value="1"/>
</dbReference>
<organism evidence="11 12">
    <name type="scientific">Urochloa decumbens</name>
    <dbReference type="NCBI Taxonomy" id="240449"/>
    <lineage>
        <taxon>Eukaryota</taxon>
        <taxon>Viridiplantae</taxon>
        <taxon>Streptophyta</taxon>
        <taxon>Embryophyta</taxon>
        <taxon>Tracheophyta</taxon>
        <taxon>Spermatophyta</taxon>
        <taxon>Magnoliopsida</taxon>
        <taxon>Liliopsida</taxon>
        <taxon>Poales</taxon>
        <taxon>Poaceae</taxon>
        <taxon>PACMAD clade</taxon>
        <taxon>Panicoideae</taxon>
        <taxon>Panicodae</taxon>
        <taxon>Paniceae</taxon>
        <taxon>Melinidinae</taxon>
        <taxon>Urochloa</taxon>
    </lineage>
</organism>
<keyword evidence="2" id="KW-0433">Leucine-rich repeat</keyword>
<dbReference type="Pfam" id="PF23559">
    <property type="entry name" value="WHD_DRP"/>
    <property type="match status" value="1"/>
</dbReference>
<dbReference type="Proteomes" id="UP001497457">
    <property type="component" value="Chromosome 26rd"/>
</dbReference>
<dbReference type="AlphaFoldDB" id="A0ABC9BMT1"/>
<evidence type="ECO:0000259" key="7">
    <source>
        <dbReference type="Pfam" id="PF00931"/>
    </source>
</evidence>
<evidence type="ECO:0000256" key="4">
    <source>
        <dbReference type="ARBA" id="ARBA00022741"/>
    </source>
</evidence>
<gene>
    <name evidence="11" type="ORF">URODEC1_LOCUS66548</name>
</gene>
<evidence type="ECO:0000256" key="2">
    <source>
        <dbReference type="ARBA" id="ARBA00022614"/>
    </source>
</evidence>
<feature type="domain" description="Disease resistance protein winged helix" evidence="9">
    <location>
        <begin position="432"/>
        <end position="502"/>
    </location>
</feature>
<feature type="domain" description="NB-ARC" evidence="7">
    <location>
        <begin position="172"/>
        <end position="346"/>
    </location>
</feature>
<dbReference type="EMBL" id="OZ075136">
    <property type="protein sequence ID" value="CAL5003773.1"/>
    <property type="molecule type" value="Genomic_DNA"/>
</dbReference>
<dbReference type="InterPro" id="IPR002182">
    <property type="entry name" value="NB-ARC"/>
</dbReference>
<dbReference type="Gene3D" id="1.10.10.10">
    <property type="entry name" value="Winged helix-like DNA-binding domain superfamily/Winged helix DNA-binding domain"/>
    <property type="match status" value="1"/>
</dbReference>
<dbReference type="Pfam" id="PF00931">
    <property type="entry name" value="NB-ARC"/>
    <property type="match status" value="1"/>
</dbReference>
<keyword evidence="6" id="KW-0175">Coiled coil</keyword>
<evidence type="ECO:0000256" key="6">
    <source>
        <dbReference type="ARBA" id="ARBA00023054"/>
    </source>
</evidence>
<comment type="similarity">
    <text evidence="1">Belongs to the disease resistance NB-LRR family.</text>
</comment>
<dbReference type="FunFam" id="1.10.10.10:FF:000322">
    <property type="entry name" value="Probable disease resistance protein At1g63360"/>
    <property type="match status" value="1"/>
</dbReference>
<dbReference type="FunFam" id="3.40.50.300:FF:001091">
    <property type="entry name" value="Probable disease resistance protein At1g61300"/>
    <property type="match status" value="1"/>
</dbReference>
<keyword evidence="5" id="KW-0611">Plant defense</keyword>
<dbReference type="GO" id="GO:0009626">
    <property type="term" value="P:plant-type hypersensitive response"/>
    <property type="evidence" value="ECO:0007669"/>
    <property type="project" value="UniProtKB-ARBA"/>
</dbReference>
<dbReference type="PANTHER" id="PTHR23155">
    <property type="entry name" value="DISEASE RESISTANCE PROTEIN RP"/>
    <property type="match status" value="1"/>
</dbReference>
<dbReference type="GO" id="GO:0002758">
    <property type="term" value="P:innate immune response-activating signaling pathway"/>
    <property type="evidence" value="ECO:0007669"/>
    <property type="project" value="UniProtKB-ARBA"/>
</dbReference>
<dbReference type="Pfam" id="PF18052">
    <property type="entry name" value="Rx_N"/>
    <property type="match status" value="1"/>
</dbReference>
<dbReference type="GO" id="GO:0042742">
    <property type="term" value="P:defense response to bacterium"/>
    <property type="evidence" value="ECO:0007669"/>
    <property type="project" value="UniProtKB-ARBA"/>
</dbReference>
<dbReference type="Gene3D" id="3.80.10.10">
    <property type="entry name" value="Ribonuclease Inhibitor"/>
    <property type="match status" value="1"/>
</dbReference>
<keyword evidence="4" id="KW-0547">Nucleotide-binding</keyword>
<keyword evidence="12" id="KW-1185">Reference proteome</keyword>
<dbReference type="InterPro" id="IPR027417">
    <property type="entry name" value="P-loop_NTPase"/>
</dbReference>
<dbReference type="SUPFAM" id="SSF52058">
    <property type="entry name" value="L domain-like"/>
    <property type="match status" value="1"/>
</dbReference>
<dbReference type="PRINTS" id="PR00364">
    <property type="entry name" value="DISEASERSIST"/>
</dbReference>
<dbReference type="InterPro" id="IPR042197">
    <property type="entry name" value="Apaf_helical"/>
</dbReference>
<dbReference type="InterPro" id="IPR044974">
    <property type="entry name" value="Disease_R_plants"/>
</dbReference>
<keyword evidence="3" id="KW-0677">Repeat</keyword>
<dbReference type="CDD" id="cd14798">
    <property type="entry name" value="RX-CC_like"/>
    <property type="match status" value="1"/>
</dbReference>
<name>A0ABC9BMT1_9POAL</name>
<dbReference type="PANTHER" id="PTHR23155:SF1028">
    <property type="entry name" value="OS08G0174800 PROTEIN"/>
    <property type="match status" value="1"/>
</dbReference>
<evidence type="ECO:0000313" key="12">
    <source>
        <dbReference type="Proteomes" id="UP001497457"/>
    </source>
</evidence>
<evidence type="ECO:0000259" key="10">
    <source>
        <dbReference type="Pfam" id="PF23598"/>
    </source>
</evidence>
<dbReference type="InterPro" id="IPR055414">
    <property type="entry name" value="LRR_R13L4/SHOC2-like"/>
</dbReference>
<feature type="domain" description="Disease resistance R13L4/SHOC-2-like LRR" evidence="10">
    <location>
        <begin position="551"/>
        <end position="931"/>
    </location>
</feature>